<comment type="caution">
    <text evidence="6">The sequence shown here is derived from an EMBL/GenBank/DDBJ whole genome shotgun (WGS) entry which is preliminary data.</text>
</comment>
<comment type="similarity">
    <text evidence="1 5">Belongs to the bacterial ribosomal protein bL28 family.</text>
</comment>
<dbReference type="PANTHER" id="PTHR39080:SF1">
    <property type="entry name" value="LARGE RIBOSOMAL SUBUNIT PROTEIN BL28A"/>
    <property type="match status" value="1"/>
</dbReference>
<dbReference type="InterPro" id="IPR037147">
    <property type="entry name" value="Ribosomal_bL28_sf"/>
</dbReference>
<evidence type="ECO:0000256" key="4">
    <source>
        <dbReference type="ARBA" id="ARBA00035174"/>
    </source>
</evidence>
<proteinExistence type="inferred from homology"/>
<dbReference type="Pfam" id="PF00830">
    <property type="entry name" value="Ribosomal_L28"/>
    <property type="match status" value="1"/>
</dbReference>
<dbReference type="GO" id="GO:1990904">
    <property type="term" value="C:ribonucleoprotein complex"/>
    <property type="evidence" value="ECO:0007669"/>
    <property type="project" value="UniProtKB-KW"/>
</dbReference>
<dbReference type="HAMAP" id="MF_00373">
    <property type="entry name" value="Ribosomal_bL28"/>
    <property type="match status" value="1"/>
</dbReference>
<accession>A0A7C1SDM7</accession>
<dbReference type="InterPro" id="IPR026569">
    <property type="entry name" value="Ribosomal_bL28"/>
</dbReference>
<dbReference type="SUPFAM" id="SSF143800">
    <property type="entry name" value="L28p-like"/>
    <property type="match status" value="1"/>
</dbReference>
<organism evidence="6">
    <name type="scientific">candidate division WOR-3 bacterium</name>
    <dbReference type="NCBI Taxonomy" id="2052148"/>
    <lineage>
        <taxon>Bacteria</taxon>
        <taxon>Bacteria division WOR-3</taxon>
    </lineage>
</organism>
<keyword evidence="3 5" id="KW-0687">Ribonucleoprotein</keyword>
<dbReference type="InterPro" id="IPR050096">
    <property type="entry name" value="Bacterial_rp_bL28"/>
</dbReference>
<evidence type="ECO:0000313" key="7">
    <source>
        <dbReference type="EMBL" id="HFJ53216.1"/>
    </source>
</evidence>
<dbReference type="NCBIfam" id="TIGR00009">
    <property type="entry name" value="L28"/>
    <property type="match status" value="1"/>
</dbReference>
<dbReference type="GO" id="GO:0005840">
    <property type="term" value="C:ribosome"/>
    <property type="evidence" value="ECO:0007669"/>
    <property type="project" value="UniProtKB-KW"/>
</dbReference>
<dbReference type="GO" id="GO:0006412">
    <property type="term" value="P:translation"/>
    <property type="evidence" value="ECO:0007669"/>
    <property type="project" value="UniProtKB-UniRule"/>
</dbReference>
<evidence type="ECO:0000256" key="3">
    <source>
        <dbReference type="ARBA" id="ARBA00023274"/>
    </source>
</evidence>
<dbReference type="GO" id="GO:0003735">
    <property type="term" value="F:structural constituent of ribosome"/>
    <property type="evidence" value="ECO:0007669"/>
    <property type="project" value="InterPro"/>
</dbReference>
<dbReference type="EMBL" id="DSLG01000007">
    <property type="protein sequence ID" value="HEA87481.1"/>
    <property type="molecule type" value="Genomic_DNA"/>
</dbReference>
<keyword evidence="2 5" id="KW-0689">Ribosomal protein</keyword>
<name>A0A7C1SDM7_UNCW3</name>
<sequence length="62" mass="7087">MAKHCEICGKVGMVGSNISHAHNVTKRRWEPNLQRVRVKEGTATRRIWVCTRCLRTGKVQKA</sequence>
<evidence type="ECO:0000313" key="6">
    <source>
        <dbReference type="EMBL" id="HEA87481.1"/>
    </source>
</evidence>
<dbReference type="InterPro" id="IPR001383">
    <property type="entry name" value="Ribosomal_bL28_bact-type"/>
</dbReference>
<gene>
    <name evidence="5 6" type="primary">rpmB</name>
    <name evidence="6" type="ORF">ENP94_05660</name>
    <name evidence="7" type="ORF">ENS16_00795</name>
</gene>
<evidence type="ECO:0000256" key="1">
    <source>
        <dbReference type="ARBA" id="ARBA00008760"/>
    </source>
</evidence>
<evidence type="ECO:0000256" key="5">
    <source>
        <dbReference type="HAMAP-Rule" id="MF_00373"/>
    </source>
</evidence>
<dbReference type="InterPro" id="IPR034704">
    <property type="entry name" value="Ribosomal_bL28/bL31-like_sf"/>
</dbReference>
<dbReference type="PANTHER" id="PTHR39080">
    <property type="entry name" value="50S RIBOSOMAL PROTEIN L28"/>
    <property type="match status" value="1"/>
</dbReference>
<dbReference type="EMBL" id="DSTU01000001">
    <property type="protein sequence ID" value="HFJ53216.1"/>
    <property type="molecule type" value="Genomic_DNA"/>
</dbReference>
<reference evidence="6" key="1">
    <citation type="journal article" date="2020" name="mSystems">
        <title>Genome- and Community-Level Interaction Insights into Carbon Utilization and Element Cycling Functions of Hydrothermarchaeota in Hydrothermal Sediment.</title>
        <authorList>
            <person name="Zhou Z."/>
            <person name="Liu Y."/>
            <person name="Xu W."/>
            <person name="Pan J."/>
            <person name="Luo Z.H."/>
            <person name="Li M."/>
        </authorList>
    </citation>
    <scope>NUCLEOTIDE SEQUENCE [LARGE SCALE GENOMIC DNA]</scope>
    <source>
        <strain evidence="6">SpSt-265</strain>
        <strain evidence="7">SpSt-465</strain>
    </source>
</reference>
<protein>
    <recommendedName>
        <fullName evidence="4 5">Large ribosomal subunit protein bL28</fullName>
    </recommendedName>
</protein>
<evidence type="ECO:0000256" key="2">
    <source>
        <dbReference type="ARBA" id="ARBA00022980"/>
    </source>
</evidence>
<dbReference type="AlphaFoldDB" id="A0A7C1SDM7"/>
<dbReference type="Gene3D" id="2.30.170.40">
    <property type="entry name" value="Ribosomal protein L28/L24"/>
    <property type="match status" value="1"/>
</dbReference>